<dbReference type="PROSITE" id="PS50072">
    <property type="entry name" value="CSA_PPIASE_2"/>
    <property type="match status" value="1"/>
</dbReference>
<dbReference type="InterPro" id="IPR029000">
    <property type="entry name" value="Cyclophilin-like_dom_sf"/>
</dbReference>
<dbReference type="PRINTS" id="PR00153">
    <property type="entry name" value="CSAPPISMRASE"/>
</dbReference>
<gene>
    <name evidence="5" type="ORF">LCGC14_2700900</name>
</gene>
<protein>
    <recommendedName>
        <fullName evidence="1">peptidylprolyl isomerase</fullName>
        <ecNumber evidence="1">5.2.1.8</ecNumber>
    </recommendedName>
</protein>
<organism evidence="5">
    <name type="scientific">marine sediment metagenome</name>
    <dbReference type="NCBI Taxonomy" id="412755"/>
    <lineage>
        <taxon>unclassified sequences</taxon>
        <taxon>metagenomes</taxon>
        <taxon>ecological metagenomes</taxon>
    </lineage>
</organism>
<proteinExistence type="predicted"/>
<dbReference type="GO" id="GO:0003755">
    <property type="term" value="F:peptidyl-prolyl cis-trans isomerase activity"/>
    <property type="evidence" value="ECO:0007669"/>
    <property type="project" value="UniProtKB-KW"/>
</dbReference>
<feature type="domain" description="PPIase cyclophilin-type" evidence="4">
    <location>
        <begin position="42"/>
        <end position="200"/>
    </location>
</feature>
<dbReference type="SUPFAM" id="SSF50891">
    <property type="entry name" value="Cyclophilin-like"/>
    <property type="match status" value="1"/>
</dbReference>
<sequence length="204" mass="21793">MNKTYILLIVAIALLGAFFMLIQDKVAVPDVSVSLDISGAGVSAVAIMKTNFGDIELELFASDAPKTVENFVKLANEGFYDGVKFHRVIKGFMIQSGDPLSKDDSQKGIWGTGGPGYQFADEIHANNRNIAGTIAMANSGPNTNGSQFFINTADNSFLDTKHTVFGKVIAGTDVVAAIENSPTEGPDRPIDEVVIKSIKILLPQ</sequence>
<evidence type="ECO:0000256" key="3">
    <source>
        <dbReference type="ARBA" id="ARBA00023235"/>
    </source>
</evidence>
<dbReference type="Pfam" id="PF00160">
    <property type="entry name" value="Pro_isomerase"/>
    <property type="match status" value="1"/>
</dbReference>
<evidence type="ECO:0000256" key="1">
    <source>
        <dbReference type="ARBA" id="ARBA00013194"/>
    </source>
</evidence>
<reference evidence="5" key="1">
    <citation type="journal article" date="2015" name="Nature">
        <title>Complex archaea that bridge the gap between prokaryotes and eukaryotes.</title>
        <authorList>
            <person name="Spang A."/>
            <person name="Saw J.H."/>
            <person name="Jorgensen S.L."/>
            <person name="Zaremba-Niedzwiedzka K."/>
            <person name="Martijn J."/>
            <person name="Lind A.E."/>
            <person name="van Eijk R."/>
            <person name="Schleper C."/>
            <person name="Guy L."/>
            <person name="Ettema T.J."/>
        </authorList>
    </citation>
    <scope>NUCLEOTIDE SEQUENCE</scope>
</reference>
<accession>A0A0F9C7M6</accession>
<dbReference type="CDD" id="cd00317">
    <property type="entry name" value="cyclophilin"/>
    <property type="match status" value="1"/>
</dbReference>
<evidence type="ECO:0000313" key="5">
    <source>
        <dbReference type="EMBL" id="KKK92641.1"/>
    </source>
</evidence>
<evidence type="ECO:0000256" key="2">
    <source>
        <dbReference type="ARBA" id="ARBA00023110"/>
    </source>
</evidence>
<dbReference type="AlphaFoldDB" id="A0A0F9C7M6"/>
<dbReference type="InterPro" id="IPR044666">
    <property type="entry name" value="Cyclophilin_A-like"/>
</dbReference>
<evidence type="ECO:0000259" key="4">
    <source>
        <dbReference type="PROSITE" id="PS50072"/>
    </source>
</evidence>
<name>A0A0F9C7M6_9ZZZZ</name>
<comment type="caution">
    <text evidence="5">The sequence shown here is derived from an EMBL/GenBank/DDBJ whole genome shotgun (WGS) entry which is preliminary data.</text>
</comment>
<dbReference type="InterPro" id="IPR002130">
    <property type="entry name" value="Cyclophilin-type_PPIase_dom"/>
</dbReference>
<dbReference type="EMBL" id="LAZR01048127">
    <property type="protein sequence ID" value="KKK92641.1"/>
    <property type="molecule type" value="Genomic_DNA"/>
</dbReference>
<dbReference type="Gene3D" id="2.40.100.10">
    <property type="entry name" value="Cyclophilin-like"/>
    <property type="match status" value="1"/>
</dbReference>
<dbReference type="EC" id="5.2.1.8" evidence="1"/>
<dbReference type="PANTHER" id="PTHR45625:SF4">
    <property type="entry name" value="PEPTIDYLPROLYL ISOMERASE DOMAIN AND WD REPEAT-CONTAINING PROTEIN 1"/>
    <property type="match status" value="1"/>
</dbReference>
<keyword evidence="3" id="KW-0413">Isomerase</keyword>
<dbReference type="PANTHER" id="PTHR45625">
    <property type="entry name" value="PEPTIDYL-PROLYL CIS-TRANS ISOMERASE-RELATED"/>
    <property type="match status" value="1"/>
</dbReference>
<keyword evidence="2" id="KW-0697">Rotamase</keyword>